<protein>
    <submittedName>
        <fullName evidence="7">MSCRAMM family adhesin SdrC</fullName>
    </submittedName>
</protein>
<keyword evidence="2" id="KW-0964">Secreted</keyword>
<feature type="region of interest" description="Disordered" evidence="5">
    <location>
        <begin position="187"/>
        <end position="207"/>
    </location>
</feature>
<dbReference type="EMBL" id="JAPCID010000074">
    <property type="protein sequence ID" value="MDA0142101.1"/>
    <property type="molecule type" value="Genomic_DNA"/>
</dbReference>
<name>A0ABT4RV12_9ACTN</name>
<comment type="caution">
    <text evidence="7">The sequence shown here is derived from an EMBL/GenBank/DDBJ whole genome shotgun (WGS) entry which is preliminary data.</text>
</comment>
<gene>
    <name evidence="7" type="ORF">OJ962_31745</name>
</gene>
<keyword evidence="3 6" id="KW-0732">Signal</keyword>
<dbReference type="Pfam" id="PF18884">
    <property type="entry name" value="TSP3_bac"/>
    <property type="match status" value="1"/>
</dbReference>
<keyword evidence="8" id="KW-1185">Reference proteome</keyword>
<comment type="subcellular location">
    <subcellularLocation>
        <location evidence="1">Secreted</location>
    </subcellularLocation>
</comment>
<feature type="compositionally biased region" description="Basic and acidic residues" evidence="5">
    <location>
        <begin position="95"/>
        <end position="136"/>
    </location>
</feature>
<sequence length="284" mass="30256">MARIALLTSLVFLLLAPAAQAGAKRLPAKWAKANNVSVKAAAKDKDRDGLTNWGEFRAGTNPRKRDSDRDKLPDALEDRDRDKLVNADEVAAGTDPRKRDSDRDKRSDAREDRDRDGLANGDERVTGHDLRARDTNGDGELDGADNAGWVTASANGTVTIRLAVGGTLTAQLTGDSWVDCTATAITPTAGTSTSAPVEDEEPTEEDPVDEELVDLPEVEDDPAALPAELASVDDEQEVEDVDADIADVDPVDLGECATVLKVGAVVHRAAVEDGVLTDLELVKR</sequence>
<feature type="signal peptide" evidence="6">
    <location>
        <begin position="1"/>
        <end position="21"/>
    </location>
</feature>
<reference evidence="7" key="1">
    <citation type="submission" date="2022-10" db="EMBL/GenBank/DDBJ databases">
        <title>The WGS of Solirubrobacter sp. CPCC 204708.</title>
        <authorList>
            <person name="Jiang Z."/>
        </authorList>
    </citation>
    <scope>NUCLEOTIDE SEQUENCE</scope>
    <source>
        <strain evidence="7">CPCC 204708</strain>
    </source>
</reference>
<accession>A0ABT4RV12</accession>
<evidence type="ECO:0000313" key="8">
    <source>
        <dbReference type="Proteomes" id="UP001147700"/>
    </source>
</evidence>
<organism evidence="7 8">
    <name type="scientific">Solirubrobacter deserti</name>
    <dbReference type="NCBI Taxonomy" id="2282478"/>
    <lineage>
        <taxon>Bacteria</taxon>
        <taxon>Bacillati</taxon>
        <taxon>Actinomycetota</taxon>
        <taxon>Thermoleophilia</taxon>
        <taxon>Solirubrobacterales</taxon>
        <taxon>Solirubrobacteraceae</taxon>
        <taxon>Solirubrobacter</taxon>
    </lineage>
</organism>
<dbReference type="InterPro" id="IPR059100">
    <property type="entry name" value="TSP3_bac"/>
</dbReference>
<feature type="region of interest" description="Disordered" evidence="5">
    <location>
        <begin position="38"/>
        <end position="148"/>
    </location>
</feature>
<evidence type="ECO:0000313" key="7">
    <source>
        <dbReference type="EMBL" id="MDA0142101.1"/>
    </source>
</evidence>
<proteinExistence type="predicted"/>
<evidence type="ECO:0000256" key="2">
    <source>
        <dbReference type="ARBA" id="ARBA00022525"/>
    </source>
</evidence>
<dbReference type="Proteomes" id="UP001147700">
    <property type="component" value="Unassembled WGS sequence"/>
</dbReference>
<evidence type="ECO:0000256" key="5">
    <source>
        <dbReference type="SAM" id="MobiDB-lite"/>
    </source>
</evidence>
<dbReference type="RefSeq" id="WP_202952103.1">
    <property type="nucleotide sequence ID" value="NZ_JAPCID010000074.1"/>
</dbReference>
<keyword evidence="4" id="KW-0106">Calcium</keyword>
<feature type="compositionally biased region" description="Basic and acidic residues" evidence="5">
    <location>
        <begin position="63"/>
        <end position="86"/>
    </location>
</feature>
<evidence type="ECO:0000256" key="3">
    <source>
        <dbReference type="ARBA" id="ARBA00022729"/>
    </source>
</evidence>
<evidence type="ECO:0000256" key="6">
    <source>
        <dbReference type="SAM" id="SignalP"/>
    </source>
</evidence>
<evidence type="ECO:0000256" key="4">
    <source>
        <dbReference type="ARBA" id="ARBA00022837"/>
    </source>
</evidence>
<evidence type="ECO:0000256" key="1">
    <source>
        <dbReference type="ARBA" id="ARBA00004613"/>
    </source>
</evidence>
<feature type="chain" id="PRO_5045917562" evidence="6">
    <location>
        <begin position="22"/>
        <end position="284"/>
    </location>
</feature>
<feature type="compositionally biased region" description="Acidic residues" evidence="5">
    <location>
        <begin position="197"/>
        <end position="207"/>
    </location>
</feature>